<name>A0A0A9F4L4_ARUDO</name>
<organism evidence="2">
    <name type="scientific">Arundo donax</name>
    <name type="common">Giant reed</name>
    <name type="synonym">Donax arundinaceus</name>
    <dbReference type="NCBI Taxonomy" id="35708"/>
    <lineage>
        <taxon>Eukaryota</taxon>
        <taxon>Viridiplantae</taxon>
        <taxon>Streptophyta</taxon>
        <taxon>Embryophyta</taxon>
        <taxon>Tracheophyta</taxon>
        <taxon>Spermatophyta</taxon>
        <taxon>Magnoliopsida</taxon>
        <taxon>Liliopsida</taxon>
        <taxon>Poales</taxon>
        <taxon>Poaceae</taxon>
        <taxon>PACMAD clade</taxon>
        <taxon>Arundinoideae</taxon>
        <taxon>Arundineae</taxon>
        <taxon>Arundo</taxon>
    </lineage>
</organism>
<feature type="compositionally biased region" description="Low complexity" evidence="1">
    <location>
        <begin position="68"/>
        <end position="79"/>
    </location>
</feature>
<reference evidence="2" key="2">
    <citation type="journal article" date="2015" name="Data Brief">
        <title>Shoot transcriptome of the giant reed, Arundo donax.</title>
        <authorList>
            <person name="Barrero R.A."/>
            <person name="Guerrero F.D."/>
            <person name="Moolhuijzen P."/>
            <person name="Goolsby J.A."/>
            <person name="Tidwell J."/>
            <person name="Bellgard S.E."/>
            <person name="Bellgard M.I."/>
        </authorList>
    </citation>
    <scope>NUCLEOTIDE SEQUENCE</scope>
    <source>
        <tissue evidence="2">Shoot tissue taken approximately 20 cm above the soil surface</tissue>
    </source>
</reference>
<feature type="region of interest" description="Disordered" evidence="1">
    <location>
        <begin position="60"/>
        <end position="79"/>
    </location>
</feature>
<proteinExistence type="predicted"/>
<protein>
    <submittedName>
        <fullName evidence="2">Uncharacterized protein</fullName>
    </submittedName>
</protein>
<feature type="compositionally biased region" description="Polar residues" evidence="1">
    <location>
        <begin position="43"/>
        <end position="52"/>
    </location>
</feature>
<dbReference type="EMBL" id="GBRH01192820">
    <property type="protein sequence ID" value="JAE05076.1"/>
    <property type="molecule type" value="Transcribed_RNA"/>
</dbReference>
<sequence length="188" mass="19499">MSASHCAATPQLSERKRSACSSCASTARYPGRSSDTAAHARSGGSSPCTASNTLRTAEAGTTARSMLGPAAASASRGARIGRTAASMTGSRAWISSSLEASRASAWLSARDLSTPARSDRRAASRLAIRRSSSSWSIPIRTSPTPTSQTHTPFQVPTPNTRRSQNPQAPHQSRTGIHHEAAAVGVGET</sequence>
<feature type="compositionally biased region" description="Low complexity" evidence="1">
    <location>
        <begin position="124"/>
        <end position="152"/>
    </location>
</feature>
<reference evidence="2" key="1">
    <citation type="submission" date="2014-09" db="EMBL/GenBank/DDBJ databases">
        <authorList>
            <person name="Magalhaes I.L.F."/>
            <person name="Oliveira U."/>
            <person name="Santos F.R."/>
            <person name="Vidigal T.H.D.A."/>
            <person name="Brescovit A.D."/>
            <person name="Santos A.J."/>
        </authorList>
    </citation>
    <scope>NUCLEOTIDE SEQUENCE</scope>
    <source>
        <tissue evidence="2">Shoot tissue taken approximately 20 cm above the soil surface</tissue>
    </source>
</reference>
<dbReference type="AlphaFoldDB" id="A0A0A9F4L4"/>
<accession>A0A0A9F4L4</accession>
<evidence type="ECO:0000256" key="1">
    <source>
        <dbReference type="SAM" id="MobiDB-lite"/>
    </source>
</evidence>
<feature type="region of interest" description="Disordered" evidence="1">
    <location>
        <begin position="26"/>
        <end position="52"/>
    </location>
</feature>
<evidence type="ECO:0000313" key="2">
    <source>
        <dbReference type="EMBL" id="JAE05076.1"/>
    </source>
</evidence>
<feature type="region of interest" description="Disordered" evidence="1">
    <location>
        <begin position="111"/>
        <end position="188"/>
    </location>
</feature>
<feature type="compositionally biased region" description="Polar residues" evidence="1">
    <location>
        <begin position="154"/>
        <end position="174"/>
    </location>
</feature>